<evidence type="ECO:0000256" key="2">
    <source>
        <dbReference type="ARBA" id="ARBA00022614"/>
    </source>
</evidence>
<keyword evidence="5" id="KW-0611">Plant defense</keyword>
<proteinExistence type="inferred from homology"/>
<evidence type="ECO:0000259" key="10">
    <source>
        <dbReference type="Pfam" id="PF23598"/>
    </source>
</evidence>
<dbReference type="Gene3D" id="3.80.10.10">
    <property type="entry name" value="Ribonuclease Inhibitor"/>
    <property type="match status" value="1"/>
</dbReference>
<evidence type="ECO:0000313" key="11">
    <source>
        <dbReference type="EMBL" id="TVU00233.1"/>
    </source>
</evidence>
<dbReference type="Gene3D" id="1.20.5.4130">
    <property type="match status" value="1"/>
</dbReference>
<dbReference type="FunFam" id="1.10.10.10:FF:000322">
    <property type="entry name" value="Probable disease resistance protein At1g63360"/>
    <property type="match status" value="1"/>
</dbReference>
<dbReference type="GO" id="GO:0043531">
    <property type="term" value="F:ADP binding"/>
    <property type="evidence" value="ECO:0007669"/>
    <property type="project" value="InterPro"/>
</dbReference>
<dbReference type="InterPro" id="IPR044974">
    <property type="entry name" value="Disease_R_plants"/>
</dbReference>
<comment type="caution">
    <text evidence="11">The sequence shown here is derived from an EMBL/GenBank/DDBJ whole genome shotgun (WGS) entry which is preliminary data.</text>
</comment>
<dbReference type="EMBL" id="RWGY01000621">
    <property type="protein sequence ID" value="TVU00233.1"/>
    <property type="molecule type" value="Genomic_DNA"/>
</dbReference>
<dbReference type="InterPro" id="IPR038005">
    <property type="entry name" value="RX-like_CC"/>
</dbReference>
<dbReference type="Gene3D" id="1.10.10.10">
    <property type="entry name" value="Winged helix-like DNA-binding domain superfamily/Winged helix DNA-binding domain"/>
    <property type="match status" value="1"/>
</dbReference>
<dbReference type="Pfam" id="PF23559">
    <property type="entry name" value="WHD_DRP"/>
    <property type="match status" value="1"/>
</dbReference>
<dbReference type="GO" id="GO:0009626">
    <property type="term" value="P:plant-type hypersensitive response"/>
    <property type="evidence" value="ECO:0007669"/>
    <property type="project" value="UniProtKB-ARBA"/>
</dbReference>
<evidence type="ECO:0000256" key="3">
    <source>
        <dbReference type="ARBA" id="ARBA00022737"/>
    </source>
</evidence>
<dbReference type="OrthoDB" id="680011at2759"/>
<dbReference type="SUPFAM" id="SSF52540">
    <property type="entry name" value="P-loop containing nucleoside triphosphate hydrolases"/>
    <property type="match status" value="1"/>
</dbReference>
<feature type="domain" description="Disease resistance R13L4/SHOC-2-like LRR" evidence="10">
    <location>
        <begin position="678"/>
        <end position="920"/>
    </location>
</feature>
<organism evidence="11 12">
    <name type="scientific">Eragrostis curvula</name>
    <name type="common">weeping love grass</name>
    <dbReference type="NCBI Taxonomy" id="38414"/>
    <lineage>
        <taxon>Eukaryota</taxon>
        <taxon>Viridiplantae</taxon>
        <taxon>Streptophyta</taxon>
        <taxon>Embryophyta</taxon>
        <taxon>Tracheophyta</taxon>
        <taxon>Spermatophyta</taxon>
        <taxon>Magnoliopsida</taxon>
        <taxon>Liliopsida</taxon>
        <taxon>Poales</taxon>
        <taxon>Poaceae</taxon>
        <taxon>PACMAD clade</taxon>
        <taxon>Chloridoideae</taxon>
        <taxon>Eragrostideae</taxon>
        <taxon>Eragrostidinae</taxon>
        <taxon>Eragrostis</taxon>
    </lineage>
</organism>
<sequence length="944" mass="106857">MAETALGMATTLVGSALSVVSSAAKEEVGLLLGVQDDIWFINDELKMMSAFLRTTSVAERNTEVLKAYLELIRDLSYDTEDCFEEFLVMIKHRSMLQQCLSLGARHRIAMQIRTIKQRIQGLNQRRERYKLIQHRHTISDDVKGDFQVTRNFAALYTEEAQLVGFERPKSELLNMISRRTDGRNVVSVVGMGGLGKTTLAKKVYDSNELHSRFVKRAWITVSQSFSHIELLKNVIKQLLGGRVHEETGGEIFRDDFATWNSIQYAFPDHNSENCCVVVTTRNIDVAKVCSSHYPDHIYHLKHLEKEHAKELLLKKIHQTKDPQVFSQKKGPEEDKLVDEILKKCGGLPLAIVTIGGLLANKGINEWKSLRDQLPEELASSNPSVEALRQVVTLSYNHLPSHLKPCFLYLSLFPEDFEIKRKHLVNRWIAEGFVVRIGTARRTLEGVAESYFYELISRSLIQPSKLGILGNVKSCRVHDIVHDIAVSISREENHVFLVDEHTSTTSATEQTIRHLSFFAEKNLNKGLVLSGVRSITVFNKIQLAPFHLSRFKMLRVLDLKYAASIRSRKQDINIGSLIHLKYLHFPSFERHDYTLPRSIGDLKSLQTLDIGYSRLANLPTEITKLQNLRNLRCTNSDEIFCFDIHDYIECMTTVTTPICFIDNNNGEAACCFCFVTNSDGVRVPKGVGRLQELQVLEKVDIRRSSDKAIKELGELAQLKKLVVQAEEGTPKRKCKIFSMALGNLSSLRSFSVNASGLVDSWVMDSLISDSLPLPSLESLTLSGHLGKLPSWVGESVNLVKIKLICCRIKEVDALAELPNLILLHLGYEAYSAEQLVFHRHAFPKLRTFRLEDLKRLREVAYEEGTSSHLEGIDIYDCKLTLRLTGIKHLTNLREVSIRGCILANADMLREEVDAHHNHPVLQIDRVSIFVPVEDSLSELGENSQS</sequence>
<evidence type="ECO:0000259" key="9">
    <source>
        <dbReference type="Pfam" id="PF23559"/>
    </source>
</evidence>
<feature type="domain" description="NB-ARC" evidence="7">
    <location>
        <begin position="167"/>
        <end position="239"/>
    </location>
</feature>
<accession>A0A5J9SMQ0</accession>
<dbReference type="InterPro" id="IPR027417">
    <property type="entry name" value="P-loop_NTPase"/>
</dbReference>
<dbReference type="CDD" id="cd14798">
    <property type="entry name" value="RX-CC_like"/>
    <property type="match status" value="1"/>
</dbReference>
<dbReference type="Pfam" id="PF00931">
    <property type="entry name" value="NB-ARC"/>
    <property type="match status" value="2"/>
</dbReference>
<dbReference type="InterPro" id="IPR055414">
    <property type="entry name" value="LRR_R13L4/SHOC2-like"/>
</dbReference>
<dbReference type="Gene3D" id="1.10.8.430">
    <property type="entry name" value="Helical domain of apoptotic protease-activating factors"/>
    <property type="match status" value="1"/>
</dbReference>
<dbReference type="Pfam" id="PF18052">
    <property type="entry name" value="Rx_N"/>
    <property type="match status" value="1"/>
</dbReference>
<dbReference type="Pfam" id="PF23598">
    <property type="entry name" value="LRR_14"/>
    <property type="match status" value="2"/>
</dbReference>
<dbReference type="Proteomes" id="UP000324897">
    <property type="component" value="Unassembled WGS sequence"/>
</dbReference>
<dbReference type="InterPro" id="IPR002182">
    <property type="entry name" value="NB-ARC"/>
</dbReference>
<feature type="domain" description="Disease resistance R13L4/SHOC-2-like LRR" evidence="10">
    <location>
        <begin position="531"/>
        <end position="636"/>
    </location>
</feature>
<dbReference type="GO" id="GO:0002758">
    <property type="term" value="P:innate immune response-activating signaling pathway"/>
    <property type="evidence" value="ECO:0007669"/>
    <property type="project" value="UniProtKB-ARBA"/>
</dbReference>
<evidence type="ECO:0000256" key="1">
    <source>
        <dbReference type="ARBA" id="ARBA00008894"/>
    </source>
</evidence>
<feature type="domain" description="Disease resistance protein winged helix" evidence="9">
    <location>
        <begin position="411"/>
        <end position="484"/>
    </location>
</feature>
<keyword evidence="2" id="KW-0433">Leucine-rich repeat</keyword>
<name>A0A5J9SMQ0_9POAL</name>
<dbReference type="PANTHER" id="PTHR23155">
    <property type="entry name" value="DISEASE RESISTANCE PROTEIN RP"/>
    <property type="match status" value="1"/>
</dbReference>
<reference evidence="11 12" key="1">
    <citation type="journal article" date="2019" name="Sci. Rep.">
        <title>A high-quality genome of Eragrostis curvula grass provides insights into Poaceae evolution and supports new strategies to enhance forage quality.</title>
        <authorList>
            <person name="Carballo J."/>
            <person name="Santos B.A.C.M."/>
            <person name="Zappacosta D."/>
            <person name="Garbus I."/>
            <person name="Selva J.P."/>
            <person name="Gallo C.A."/>
            <person name="Diaz A."/>
            <person name="Albertini E."/>
            <person name="Caccamo M."/>
            <person name="Echenique V."/>
        </authorList>
    </citation>
    <scope>NUCLEOTIDE SEQUENCE [LARGE SCALE GENOMIC DNA]</scope>
    <source>
        <strain evidence="12">cv. Victoria</strain>
        <tissue evidence="11">Leaf</tissue>
    </source>
</reference>
<dbReference type="AlphaFoldDB" id="A0A5J9SMQ0"/>
<keyword evidence="6" id="KW-0175">Coiled coil</keyword>
<evidence type="ECO:0000256" key="5">
    <source>
        <dbReference type="ARBA" id="ARBA00022821"/>
    </source>
</evidence>
<feature type="domain" description="NB-ARC" evidence="7">
    <location>
        <begin position="257"/>
        <end position="320"/>
    </location>
</feature>
<feature type="domain" description="Disease resistance N-terminal" evidence="8">
    <location>
        <begin position="13"/>
        <end position="97"/>
    </location>
</feature>
<protein>
    <recommendedName>
        <fullName evidence="13">NB-ARC domain-containing protein</fullName>
    </recommendedName>
</protein>
<dbReference type="PANTHER" id="PTHR23155:SF963">
    <property type="entry name" value="OS06G0287000 PROTEIN"/>
    <property type="match status" value="1"/>
</dbReference>
<dbReference type="Gramene" id="TVU00233">
    <property type="protein sequence ID" value="TVU00233"/>
    <property type="gene ID" value="EJB05_54342"/>
</dbReference>
<evidence type="ECO:0000256" key="4">
    <source>
        <dbReference type="ARBA" id="ARBA00022741"/>
    </source>
</evidence>
<dbReference type="InterPro" id="IPR036388">
    <property type="entry name" value="WH-like_DNA-bd_sf"/>
</dbReference>
<feature type="non-terminal residue" evidence="11">
    <location>
        <position position="1"/>
    </location>
</feature>
<dbReference type="Gene3D" id="3.40.50.300">
    <property type="entry name" value="P-loop containing nucleotide triphosphate hydrolases"/>
    <property type="match status" value="1"/>
</dbReference>
<gene>
    <name evidence="11" type="ORF">EJB05_54342</name>
</gene>
<dbReference type="InterPro" id="IPR032675">
    <property type="entry name" value="LRR_dom_sf"/>
</dbReference>
<dbReference type="PRINTS" id="PR00364">
    <property type="entry name" value="DISEASERSIST"/>
</dbReference>
<comment type="similarity">
    <text evidence="1">Belongs to the disease resistance NB-LRR family.</text>
</comment>
<dbReference type="InterPro" id="IPR058922">
    <property type="entry name" value="WHD_DRP"/>
</dbReference>
<dbReference type="InterPro" id="IPR042197">
    <property type="entry name" value="Apaf_helical"/>
</dbReference>
<evidence type="ECO:0000259" key="7">
    <source>
        <dbReference type="Pfam" id="PF00931"/>
    </source>
</evidence>
<dbReference type="SUPFAM" id="SSF52058">
    <property type="entry name" value="L domain-like"/>
    <property type="match status" value="1"/>
</dbReference>
<keyword evidence="4" id="KW-0547">Nucleotide-binding</keyword>
<keyword evidence="12" id="KW-1185">Reference proteome</keyword>
<evidence type="ECO:0000256" key="6">
    <source>
        <dbReference type="ARBA" id="ARBA00023054"/>
    </source>
</evidence>
<dbReference type="GO" id="GO:0042742">
    <property type="term" value="P:defense response to bacterium"/>
    <property type="evidence" value="ECO:0007669"/>
    <property type="project" value="UniProtKB-ARBA"/>
</dbReference>
<evidence type="ECO:0008006" key="13">
    <source>
        <dbReference type="Google" id="ProtNLM"/>
    </source>
</evidence>
<evidence type="ECO:0000259" key="8">
    <source>
        <dbReference type="Pfam" id="PF18052"/>
    </source>
</evidence>
<keyword evidence="3" id="KW-0677">Repeat</keyword>
<evidence type="ECO:0000313" key="12">
    <source>
        <dbReference type="Proteomes" id="UP000324897"/>
    </source>
</evidence>
<dbReference type="InterPro" id="IPR041118">
    <property type="entry name" value="Rx_N"/>
</dbReference>